<dbReference type="Proteomes" id="UP000636479">
    <property type="component" value="Unassembled WGS sequence"/>
</dbReference>
<protein>
    <submittedName>
        <fullName evidence="2">Uncharacterized protein</fullName>
    </submittedName>
</protein>
<dbReference type="GeneID" id="59346773"/>
<comment type="caution">
    <text evidence="2">The sequence shown here is derived from an EMBL/GenBank/DDBJ whole genome shotgun (WGS) entry which is preliminary data.</text>
</comment>
<dbReference type="AlphaFoldDB" id="A0A8H6SNI7"/>
<reference evidence="2" key="1">
    <citation type="submission" date="2020-05" db="EMBL/GenBank/DDBJ databases">
        <title>Mycena genomes resolve the evolution of fungal bioluminescence.</title>
        <authorList>
            <person name="Tsai I.J."/>
        </authorList>
    </citation>
    <scope>NUCLEOTIDE SEQUENCE</scope>
    <source>
        <strain evidence="2">171206Taipei</strain>
    </source>
</reference>
<evidence type="ECO:0000313" key="3">
    <source>
        <dbReference type="Proteomes" id="UP000636479"/>
    </source>
</evidence>
<proteinExistence type="predicted"/>
<keyword evidence="3" id="KW-1185">Reference proteome</keyword>
<accession>A0A8H6SNI7</accession>
<dbReference type="OrthoDB" id="2576496at2759"/>
<sequence>MSQKVEISVASFVDLSKSTVYLTSCKCEAPAPATSGRPGATPPCGHPLASWKAYSKHLCSKHVNRKNWNGTKSYRCKATRCSANALTSYKMMKTHIEATHMKTVPLVCPMVACRPLPSDVGRAARLNVFYKERDLVSHLHEVHGELVGQMVDPELLLPSYRPKRPATLEPPPPLPNSPLIPWPSFRLDLYPSLTPRSAFHLRNGHVSQEDDGRATPMRRTQSPSPQPTPSSSLNTPNRNKRLLSRTATEMESIYEESRVFSLDDLPPVAWKAQDNRMDPVEAAEAPFFVVQPLLSMVDLVRPLDLPTDREYKDPPRSIFHEALTKQVMAKSARGEG</sequence>
<feature type="compositionally biased region" description="Low complexity" evidence="1">
    <location>
        <begin position="218"/>
        <end position="237"/>
    </location>
</feature>
<dbReference type="RefSeq" id="XP_037219901.1">
    <property type="nucleotide sequence ID" value="XM_037364257.1"/>
</dbReference>
<dbReference type="EMBL" id="JACAZF010000006">
    <property type="protein sequence ID" value="KAF7301901.1"/>
    <property type="molecule type" value="Genomic_DNA"/>
</dbReference>
<gene>
    <name evidence="2" type="ORF">MIND_00756100</name>
</gene>
<name>A0A8H6SNI7_9AGAR</name>
<feature type="region of interest" description="Disordered" evidence="1">
    <location>
        <begin position="200"/>
        <end position="239"/>
    </location>
</feature>
<evidence type="ECO:0000313" key="2">
    <source>
        <dbReference type="EMBL" id="KAF7301901.1"/>
    </source>
</evidence>
<evidence type="ECO:0000256" key="1">
    <source>
        <dbReference type="SAM" id="MobiDB-lite"/>
    </source>
</evidence>
<organism evidence="2 3">
    <name type="scientific">Mycena indigotica</name>
    <dbReference type="NCBI Taxonomy" id="2126181"/>
    <lineage>
        <taxon>Eukaryota</taxon>
        <taxon>Fungi</taxon>
        <taxon>Dikarya</taxon>
        <taxon>Basidiomycota</taxon>
        <taxon>Agaricomycotina</taxon>
        <taxon>Agaricomycetes</taxon>
        <taxon>Agaricomycetidae</taxon>
        <taxon>Agaricales</taxon>
        <taxon>Marasmiineae</taxon>
        <taxon>Mycenaceae</taxon>
        <taxon>Mycena</taxon>
    </lineage>
</organism>